<protein>
    <submittedName>
        <fullName evidence="2">Uncharacterized protein</fullName>
    </submittedName>
</protein>
<dbReference type="AlphaFoldDB" id="A0AAD5WK74"/>
<accession>A0AAD5WK74</accession>
<gene>
    <name evidence="2" type="ORF">KIN20_035089</name>
</gene>
<evidence type="ECO:0000313" key="2">
    <source>
        <dbReference type="EMBL" id="KAJ1372815.1"/>
    </source>
</evidence>
<dbReference type="EMBL" id="JAHQIW010007193">
    <property type="protein sequence ID" value="KAJ1372815.1"/>
    <property type="molecule type" value="Genomic_DNA"/>
</dbReference>
<dbReference type="Proteomes" id="UP001196413">
    <property type="component" value="Unassembled WGS sequence"/>
</dbReference>
<evidence type="ECO:0000256" key="1">
    <source>
        <dbReference type="SAM" id="MobiDB-lite"/>
    </source>
</evidence>
<evidence type="ECO:0000313" key="3">
    <source>
        <dbReference type="Proteomes" id="UP001196413"/>
    </source>
</evidence>
<feature type="compositionally biased region" description="Basic residues" evidence="1">
    <location>
        <begin position="18"/>
        <end position="36"/>
    </location>
</feature>
<feature type="region of interest" description="Disordered" evidence="1">
    <location>
        <begin position="17"/>
        <end position="61"/>
    </location>
</feature>
<reference evidence="2" key="1">
    <citation type="submission" date="2021-06" db="EMBL/GenBank/DDBJ databases">
        <title>Parelaphostrongylus tenuis whole genome reference sequence.</title>
        <authorList>
            <person name="Garwood T.J."/>
            <person name="Larsen P.A."/>
            <person name="Fountain-Jones N.M."/>
            <person name="Garbe J.R."/>
            <person name="Macchietto M.G."/>
            <person name="Kania S.A."/>
            <person name="Gerhold R.W."/>
            <person name="Richards J.E."/>
            <person name="Wolf T.M."/>
        </authorList>
    </citation>
    <scope>NUCLEOTIDE SEQUENCE</scope>
    <source>
        <strain evidence="2">MNPRO001-30</strain>
        <tissue evidence="2">Meninges</tissue>
    </source>
</reference>
<name>A0AAD5WK74_PARTN</name>
<organism evidence="2 3">
    <name type="scientific">Parelaphostrongylus tenuis</name>
    <name type="common">Meningeal worm</name>
    <dbReference type="NCBI Taxonomy" id="148309"/>
    <lineage>
        <taxon>Eukaryota</taxon>
        <taxon>Metazoa</taxon>
        <taxon>Ecdysozoa</taxon>
        <taxon>Nematoda</taxon>
        <taxon>Chromadorea</taxon>
        <taxon>Rhabditida</taxon>
        <taxon>Rhabditina</taxon>
        <taxon>Rhabditomorpha</taxon>
        <taxon>Strongyloidea</taxon>
        <taxon>Metastrongylidae</taxon>
        <taxon>Parelaphostrongylus</taxon>
    </lineage>
</organism>
<proteinExistence type="predicted"/>
<keyword evidence="3" id="KW-1185">Reference proteome</keyword>
<comment type="caution">
    <text evidence="2">The sequence shown here is derived from an EMBL/GenBank/DDBJ whole genome shotgun (WGS) entry which is preliminary data.</text>
</comment>
<sequence length="79" mass="9300">MKKCLELIRRFNSYEKEKRKRLSKKNQLGNKRKRQGKSVERKQVASPRIPRMENNDVLGQTESGEISCDPFFIAKFDLA</sequence>